<feature type="compositionally biased region" description="Pro residues" evidence="1">
    <location>
        <begin position="1"/>
        <end position="11"/>
    </location>
</feature>
<organism evidence="2 3">
    <name type="scientific">Hortaea werneckii</name>
    <name type="common">Black yeast</name>
    <name type="synonym">Cladosporium werneckii</name>
    <dbReference type="NCBI Taxonomy" id="91943"/>
    <lineage>
        <taxon>Eukaryota</taxon>
        <taxon>Fungi</taxon>
        <taxon>Dikarya</taxon>
        <taxon>Ascomycota</taxon>
        <taxon>Pezizomycotina</taxon>
        <taxon>Dothideomycetes</taxon>
        <taxon>Dothideomycetidae</taxon>
        <taxon>Mycosphaerellales</taxon>
        <taxon>Teratosphaeriaceae</taxon>
        <taxon>Hortaea</taxon>
    </lineage>
</organism>
<dbReference type="OrthoDB" id="2013972at2759"/>
<dbReference type="PANTHER" id="PTHR43036:SF2">
    <property type="entry name" value="OS04G0481300 PROTEIN"/>
    <property type="match status" value="1"/>
</dbReference>
<feature type="region of interest" description="Disordered" evidence="1">
    <location>
        <begin position="70"/>
        <end position="89"/>
    </location>
</feature>
<sequence>MSTTTPPPPTWPVRKYSPRHPSWPYTPQDFTRQDPSSDSSFYSSPRFVTHIDDAAIASLKEYYAHVLPPQPQHCHQAGNGPPAPEEKQQQKKYRILDLCSSWTSHFPSHVVDAVGKGEVEVWGLGMNARELERNPLFHHPRDGEGRRRRLWGVWDLNAEREEAGAADVGVALGSTILSGRKGEGEAEMGERQQQQQQQTPNHTPTSTTTDEPPFLLDATTCVVSTDYLVHPLPVFTSLHRLTKPGGSVHLTISNRCFPTKAVARWLQVDEEERLQMVGDYLFFAGWKRIEIVELSDGRVRRGGVGEGEGEGDQQGGAGAEDGGLGAFMRALGMDAAGRRDPLWVVRGVKE</sequence>
<evidence type="ECO:0000256" key="1">
    <source>
        <dbReference type="SAM" id="MobiDB-lite"/>
    </source>
</evidence>
<accession>A0A3M7I061</accession>
<dbReference type="Proteomes" id="UP000281677">
    <property type="component" value="Unassembled WGS sequence"/>
</dbReference>
<feature type="region of interest" description="Disordered" evidence="1">
    <location>
        <begin position="180"/>
        <end position="213"/>
    </location>
</feature>
<evidence type="ECO:0000313" key="2">
    <source>
        <dbReference type="EMBL" id="RMZ18970.1"/>
    </source>
</evidence>
<protein>
    <recommendedName>
        <fullName evidence="4">Methyltransferase type 11 domain-containing protein</fullName>
    </recommendedName>
</protein>
<comment type="caution">
    <text evidence="2">The sequence shown here is derived from an EMBL/GenBank/DDBJ whole genome shotgun (WGS) entry which is preliminary data.</text>
</comment>
<feature type="compositionally biased region" description="Low complexity" evidence="1">
    <location>
        <begin position="192"/>
        <end position="213"/>
    </location>
</feature>
<dbReference type="AlphaFoldDB" id="A0A3M7I061"/>
<feature type="compositionally biased region" description="Basic and acidic residues" evidence="1">
    <location>
        <begin position="180"/>
        <end position="190"/>
    </location>
</feature>
<reference evidence="2 3" key="1">
    <citation type="journal article" date="2018" name="BMC Genomics">
        <title>Genomic evidence for intraspecific hybridization in a clonal and extremely halotolerant yeast.</title>
        <authorList>
            <person name="Gostincar C."/>
            <person name="Stajich J.E."/>
            <person name="Zupancic J."/>
            <person name="Zalar P."/>
            <person name="Gunde-Cimerman N."/>
        </authorList>
    </citation>
    <scope>NUCLEOTIDE SEQUENCE [LARGE SCALE GENOMIC DNA]</scope>
    <source>
        <strain evidence="2 3">EXF-120</strain>
    </source>
</reference>
<dbReference type="PANTHER" id="PTHR43036">
    <property type="entry name" value="OSJNBB0011N17.9 PROTEIN"/>
    <property type="match status" value="1"/>
</dbReference>
<evidence type="ECO:0008006" key="4">
    <source>
        <dbReference type="Google" id="ProtNLM"/>
    </source>
</evidence>
<dbReference type="EMBL" id="QWIT01001205">
    <property type="protein sequence ID" value="RMZ18970.1"/>
    <property type="molecule type" value="Genomic_DNA"/>
</dbReference>
<name>A0A3M7I061_HORWE</name>
<dbReference type="VEuPathDB" id="FungiDB:BTJ68_08131"/>
<evidence type="ECO:0000313" key="3">
    <source>
        <dbReference type="Proteomes" id="UP000281677"/>
    </source>
</evidence>
<gene>
    <name evidence="2" type="ORF">D0859_17041</name>
</gene>
<proteinExistence type="predicted"/>
<feature type="region of interest" description="Disordered" evidence="1">
    <location>
        <begin position="1"/>
        <end position="42"/>
    </location>
</feature>